<dbReference type="EMBL" id="CAJOBA010033736">
    <property type="protein sequence ID" value="CAF3970083.1"/>
    <property type="molecule type" value="Genomic_DNA"/>
</dbReference>
<dbReference type="SUPFAM" id="SSF89372">
    <property type="entry name" value="Fucose-specific lectin"/>
    <property type="match status" value="1"/>
</dbReference>
<dbReference type="EMBL" id="CAJOBC010002888">
    <property type="protein sequence ID" value="CAF3756612.1"/>
    <property type="molecule type" value="Genomic_DNA"/>
</dbReference>
<gene>
    <name evidence="1" type="ORF">GPM918_LOCUS12916</name>
    <name evidence="2" type="ORF">OVA965_LOCUS21971</name>
    <name evidence="3" type="ORF">SRO942_LOCUS12916</name>
    <name evidence="4" type="ORF">TMI583_LOCUS22682</name>
</gene>
<accession>A0A814FKM6</accession>
<keyword evidence="5" id="KW-1185">Reference proteome</keyword>
<dbReference type="Proteomes" id="UP000682733">
    <property type="component" value="Unassembled WGS sequence"/>
</dbReference>
<dbReference type="EMBL" id="CAJNOQ010002888">
    <property type="protein sequence ID" value="CAF0984285.1"/>
    <property type="molecule type" value="Genomic_DNA"/>
</dbReference>
<dbReference type="Proteomes" id="UP000677228">
    <property type="component" value="Unassembled WGS sequence"/>
</dbReference>
<dbReference type="Proteomes" id="UP000663829">
    <property type="component" value="Unassembled WGS sequence"/>
</dbReference>
<evidence type="ECO:0000313" key="3">
    <source>
        <dbReference type="EMBL" id="CAF3756612.1"/>
    </source>
</evidence>
<evidence type="ECO:0000313" key="4">
    <source>
        <dbReference type="EMBL" id="CAF3970083.1"/>
    </source>
</evidence>
<proteinExistence type="predicted"/>
<name>A0A814FKM6_9BILA</name>
<comment type="caution">
    <text evidence="1">The sequence shown here is derived from an EMBL/GenBank/DDBJ whole genome shotgun (WGS) entry which is preliminary data.</text>
</comment>
<evidence type="ECO:0000313" key="2">
    <source>
        <dbReference type="EMBL" id="CAF1158548.1"/>
    </source>
</evidence>
<evidence type="ECO:0000313" key="5">
    <source>
        <dbReference type="Proteomes" id="UP000663829"/>
    </source>
</evidence>
<sequence>MLVLEDPSYDNKLDGISCIARKNRSKCYLRLENVGFEYLIELNPLNLTWYQLCDHLATKPVTLLSNVNNINIFARTVKNELYHKYANDTWYVDTKNDYKIIGEVSCVTVNVDGTIICYVRTEQNEILIWNQADDSFQQLQTPNNTISFLTDLYCTSEYDDGITTVVCVATSTDYNVYGMLCHSNGIQCSSWILLSIKTKFQIQLRPLVFFYGNQKRHLGLYAVSTDSEPYICTCQNCTETTNNWNEIWSEWMLLTSVRPLQTLESTFINDQDKLAYIVAITQDDNMAYSTFDGQHHIPRPFLSLSNRVTSY</sequence>
<dbReference type="AlphaFoldDB" id="A0A814FKM6"/>
<evidence type="ECO:0000313" key="1">
    <source>
        <dbReference type="EMBL" id="CAF0984285.1"/>
    </source>
</evidence>
<dbReference type="EMBL" id="CAJNOK010012215">
    <property type="protein sequence ID" value="CAF1158548.1"/>
    <property type="molecule type" value="Genomic_DNA"/>
</dbReference>
<organism evidence="1 5">
    <name type="scientific">Didymodactylos carnosus</name>
    <dbReference type="NCBI Taxonomy" id="1234261"/>
    <lineage>
        <taxon>Eukaryota</taxon>
        <taxon>Metazoa</taxon>
        <taxon>Spiralia</taxon>
        <taxon>Gnathifera</taxon>
        <taxon>Rotifera</taxon>
        <taxon>Eurotatoria</taxon>
        <taxon>Bdelloidea</taxon>
        <taxon>Philodinida</taxon>
        <taxon>Philodinidae</taxon>
        <taxon>Didymodactylos</taxon>
    </lineage>
</organism>
<dbReference type="Proteomes" id="UP000681722">
    <property type="component" value="Unassembled WGS sequence"/>
</dbReference>
<protein>
    <submittedName>
        <fullName evidence="1">Uncharacterized protein</fullName>
    </submittedName>
</protein>
<reference evidence="1" key="1">
    <citation type="submission" date="2021-02" db="EMBL/GenBank/DDBJ databases">
        <authorList>
            <person name="Nowell W R."/>
        </authorList>
    </citation>
    <scope>NUCLEOTIDE SEQUENCE</scope>
</reference>